<organism evidence="1 2">
    <name type="scientific">Brachionus plicatilis</name>
    <name type="common">Marine rotifer</name>
    <name type="synonym">Brachionus muelleri</name>
    <dbReference type="NCBI Taxonomy" id="10195"/>
    <lineage>
        <taxon>Eukaryota</taxon>
        <taxon>Metazoa</taxon>
        <taxon>Spiralia</taxon>
        <taxon>Gnathifera</taxon>
        <taxon>Rotifera</taxon>
        <taxon>Eurotatoria</taxon>
        <taxon>Monogononta</taxon>
        <taxon>Pseudotrocha</taxon>
        <taxon>Ploima</taxon>
        <taxon>Brachionidae</taxon>
        <taxon>Brachionus</taxon>
    </lineage>
</organism>
<evidence type="ECO:0000313" key="1">
    <source>
        <dbReference type="EMBL" id="RNA39183.1"/>
    </source>
</evidence>
<name>A0A3M7STQ9_BRAPC</name>
<reference evidence="1 2" key="1">
    <citation type="journal article" date="2018" name="Sci. Rep.">
        <title>Genomic signatures of local adaptation to the degree of environmental predictability in rotifers.</title>
        <authorList>
            <person name="Franch-Gras L."/>
            <person name="Hahn C."/>
            <person name="Garcia-Roger E.M."/>
            <person name="Carmona M.J."/>
            <person name="Serra M."/>
            <person name="Gomez A."/>
        </authorList>
    </citation>
    <scope>NUCLEOTIDE SEQUENCE [LARGE SCALE GENOMIC DNA]</scope>
    <source>
        <strain evidence="1">HYR1</strain>
    </source>
</reference>
<sequence length="142" mass="16740">MPNDPKCDKLYKCFERQWIKNTNISEWNYHNSNLSSEYFCADQTPESSTRLFIGRLYSHPTRPESSGNVKKNKDKELGFELIKVQSEYSNNIDDYLLALCQLIQYPYEYWFDSEGAIDNDEDTIIEQSSEEQECGNHDQEIE</sequence>
<gene>
    <name evidence="1" type="ORF">BpHYR1_049865</name>
</gene>
<comment type="caution">
    <text evidence="1">The sequence shown here is derived from an EMBL/GenBank/DDBJ whole genome shotgun (WGS) entry which is preliminary data.</text>
</comment>
<dbReference type="AlphaFoldDB" id="A0A3M7STQ9"/>
<accession>A0A3M7STQ9</accession>
<evidence type="ECO:0000313" key="2">
    <source>
        <dbReference type="Proteomes" id="UP000276133"/>
    </source>
</evidence>
<protein>
    <submittedName>
        <fullName evidence="1">Uncharacterized protein</fullName>
    </submittedName>
</protein>
<dbReference type="Proteomes" id="UP000276133">
    <property type="component" value="Unassembled WGS sequence"/>
</dbReference>
<keyword evidence="2" id="KW-1185">Reference proteome</keyword>
<dbReference type="EMBL" id="REGN01000776">
    <property type="protein sequence ID" value="RNA39183.1"/>
    <property type="molecule type" value="Genomic_DNA"/>
</dbReference>
<proteinExistence type="predicted"/>